<keyword evidence="2 5" id="KW-0378">Hydrolase</keyword>
<feature type="domain" description="Peptidase S1" evidence="6">
    <location>
        <begin position="39"/>
        <end position="264"/>
    </location>
</feature>
<reference evidence="7" key="3">
    <citation type="submission" date="2025-09" db="UniProtKB">
        <authorList>
            <consortium name="Ensembl"/>
        </authorList>
    </citation>
    <scope>IDENTIFICATION</scope>
</reference>
<keyword evidence="3 5" id="KW-0720">Serine protease</keyword>
<proteinExistence type="predicted"/>
<name>A0A3B4C501_PYGNA</name>
<dbReference type="SMART" id="SM00020">
    <property type="entry name" value="Tryp_SPc"/>
    <property type="match status" value="1"/>
</dbReference>
<dbReference type="GO" id="GO:0006508">
    <property type="term" value="P:proteolysis"/>
    <property type="evidence" value="ECO:0007669"/>
    <property type="project" value="UniProtKB-KW"/>
</dbReference>
<dbReference type="InterPro" id="IPR033116">
    <property type="entry name" value="TRYPSIN_SER"/>
</dbReference>
<dbReference type="AlphaFoldDB" id="A0A3B4C501"/>
<evidence type="ECO:0000313" key="7">
    <source>
        <dbReference type="Ensembl" id="ENSPNAP00000006145.1"/>
    </source>
</evidence>
<dbReference type="InterPro" id="IPR043504">
    <property type="entry name" value="Peptidase_S1_PA_chymotrypsin"/>
</dbReference>
<dbReference type="PROSITE" id="PS50240">
    <property type="entry name" value="TRYPSIN_DOM"/>
    <property type="match status" value="1"/>
</dbReference>
<keyword evidence="8" id="KW-1185">Reference proteome</keyword>
<keyword evidence="4" id="KW-1015">Disulfide bond</keyword>
<evidence type="ECO:0000256" key="3">
    <source>
        <dbReference type="ARBA" id="ARBA00022825"/>
    </source>
</evidence>
<dbReference type="PROSITE" id="PS00134">
    <property type="entry name" value="TRYPSIN_HIS"/>
    <property type="match status" value="1"/>
</dbReference>
<evidence type="ECO:0000256" key="5">
    <source>
        <dbReference type="RuleBase" id="RU363034"/>
    </source>
</evidence>
<dbReference type="InterPro" id="IPR001254">
    <property type="entry name" value="Trypsin_dom"/>
</dbReference>
<organism evidence="7 8">
    <name type="scientific">Pygocentrus nattereri</name>
    <name type="common">Red-bellied piranha</name>
    <dbReference type="NCBI Taxonomy" id="42514"/>
    <lineage>
        <taxon>Eukaryota</taxon>
        <taxon>Metazoa</taxon>
        <taxon>Chordata</taxon>
        <taxon>Craniata</taxon>
        <taxon>Vertebrata</taxon>
        <taxon>Euteleostomi</taxon>
        <taxon>Actinopterygii</taxon>
        <taxon>Neopterygii</taxon>
        <taxon>Teleostei</taxon>
        <taxon>Ostariophysi</taxon>
        <taxon>Characiformes</taxon>
        <taxon>Characoidei</taxon>
        <taxon>Pygocentrus</taxon>
    </lineage>
</organism>
<dbReference type="PRINTS" id="PR00722">
    <property type="entry name" value="CHYMOTRYPSIN"/>
</dbReference>
<reference evidence="7 8" key="1">
    <citation type="submission" date="2020-10" db="EMBL/GenBank/DDBJ databases">
        <title>Pygocentrus nattereri (red-bellied piranha) genome, fPygNat1, primary haplotype.</title>
        <authorList>
            <person name="Myers G."/>
            <person name="Meyer A."/>
            <person name="Karagic N."/>
            <person name="Pippel M."/>
            <person name="Winkler S."/>
            <person name="Tracey A."/>
            <person name="Wood J."/>
            <person name="Formenti G."/>
            <person name="Howe K."/>
            <person name="Fedrigo O."/>
            <person name="Jarvis E.D."/>
        </authorList>
    </citation>
    <scope>NUCLEOTIDE SEQUENCE [LARGE SCALE GENOMIC DNA]</scope>
</reference>
<dbReference type="FunFam" id="2.40.10.10:FF:000036">
    <property type="entry name" value="Trypsin beta"/>
    <property type="match status" value="1"/>
</dbReference>
<evidence type="ECO:0000256" key="2">
    <source>
        <dbReference type="ARBA" id="ARBA00022801"/>
    </source>
</evidence>
<dbReference type="OMA" id="MNGNCAY"/>
<evidence type="ECO:0000259" key="6">
    <source>
        <dbReference type="PROSITE" id="PS50240"/>
    </source>
</evidence>
<dbReference type="GO" id="GO:0004252">
    <property type="term" value="F:serine-type endopeptidase activity"/>
    <property type="evidence" value="ECO:0007669"/>
    <property type="project" value="InterPro"/>
</dbReference>
<accession>A0A3B4C501</accession>
<dbReference type="Pfam" id="PF00089">
    <property type="entry name" value="Trypsin"/>
    <property type="match status" value="1"/>
</dbReference>
<sequence length="267" mass="29153">MQVVFDSQRLDDRMNALHQVLLAALFSALVFDATYGEEIIHGRKAKKNSLQYMASVQVNGKHKCGGFLIDASYVLTAAHCDDRDNMSVVLGAQDISRNNLVRYVVKSKHKHPSYKDPKTGNDIMLLKLSSSVKQGKFVKIVKIPSKDKPLKPKTKCQVAGWGKTEKQNSVNDLLVTDVSTVSLKDCQKEWAIVKIKPPPNVLCAGGYGTKSGACQGDSGGPLVCSGTAVGIVSFNFNGDCNYPNVPNVYTQISKFTTWIKKTIKKGA</sequence>
<dbReference type="CDD" id="cd00190">
    <property type="entry name" value="Tryp_SPc"/>
    <property type="match status" value="1"/>
</dbReference>
<evidence type="ECO:0000313" key="8">
    <source>
        <dbReference type="Proteomes" id="UP001501920"/>
    </source>
</evidence>
<dbReference type="STRING" id="42514.ENSPNAP00000006145"/>
<dbReference type="Gene3D" id="2.40.10.10">
    <property type="entry name" value="Trypsin-like serine proteases"/>
    <property type="match status" value="2"/>
</dbReference>
<dbReference type="InterPro" id="IPR009003">
    <property type="entry name" value="Peptidase_S1_PA"/>
</dbReference>
<keyword evidence="1 5" id="KW-0645">Protease</keyword>
<reference evidence="7" key="2">
    <citation type="submission" date="2025-08" db="UniProtKB">
        <authorList>
            <consortium name="Ensembl"/>
        </authorList>
    </citation>
    <scope>IDENTIFICATION</scope>
</reference>
<protein>
    <recommendedName>
        <fullName evidence="6">Peptidase S1 domain-containing protein</fullName>
    </recommendedName>
</protein>
<evidence type="ECO:0000256" key="4">
    <source>
        <dbReference type="ARBA" id="ARBA00023157"/>
    </source>
</evidence>
<evidence type="ECO:0000256" key="1">
    <source>
        <dbReference type="ARBA" id="ARBA00022670"/>
    </source>
</evidence>
<dbReference type="GeneTree" id="ENSGT00910000144271"/>
<dbReference type="PROSITE" id="PS00135">
    <property type="entry name" value="TRYPSIN_SER"/>
    <property type="match status" value="1"/>
</dbReference>
<dbReference type="Ensembl" id="ENSPNAT00000004058.2">
    <property type="protein sequence ID" value="ENSPNAP00000006145.1"/>
    <property type="gene ID" value="ENSPNAG00000002148.2"/>
</dbReference>
<dbReference type="SUPFAM" id="SSF50494">
    <property type="entry name" value="Trypsin-like serine proteases"/>
    <property type="match status" value="1"/>
</dbReference>
<dbReference type="Proteomes" id="UP001501920">
    <property type="component" value="Chromosome 15"/>
</dbReference>
<dbReference type="InterPro" id="IPR018114">
    <property type="entry name" value="TRYPSIN_HIS"/>
</dbReference>
<dbReference type="PANTHER" id="PTHR24271">
    <property type="entry name" value="KALLIKREIN-RELATED"/>
    <property type="match status" value="1"/>
</dbReference>
<dbReference type="InterPro" id="IPR001314">
    <property type="entry name" value="Peptidase_S1A"/>
</dbReference>
<dbReference type="PANTHER" id="PTHR24271:SF87">
    <property type="entry name" value="ARGININE ESTERASE-LIKE-RELATED"/>
    <property type="match status" value="1"/>
</dbReference>